<evidence type="ECO:0000256" key="3">
    <source>
        <dbReference type="ARBA" id="ARBA00023015"/>
    </source>
</evidence>
<dbReference type="Gene3D" id="1.10.10.10">
    <property type="entry name" value="Winged helix-like DNA-binding domain superfamily/Winged helix DNA-binding domain"/>
    <property type="match status" value="1"/>
</dbReference>
<evidence type="ECO:0000256" key="1">
    <source>
        <dbReference type="ARBA" id="ARBA00005384"/>
    </source>
</evidence>
<keyword evidence="7" id="KW-0808">Transferase</keyword>
<dbReference type="PANTHER" id="PTHR46577">
    <property type="entry name" value="HTH-TYPE TRANSCRIPTIONAL REGULATORY PROTEIN GABR"/>
    <property type="match status" value="1"/>
</dbReference>
<dbReference type="InterPro" id="IPR015424">
    <property type="entry name" value="PyrdxlP-dep_Trfase"/>
</dbReference>
<dbReference type="SUPFAM" id="SSF53383">
    <property type="entry name" value="PLP-dependent transferases"/>
    <property type="match status" value="1"/>
</dbReference>
<dbReference type="InterPro" id="IPR004839">
    <property type="entry name" value="Aminotransferase_I/II_large"/>
</dbReference>
<evidence type="ECO:0000256" key="2">
    <source>
        <dbReference type="ARBA" id="ARBA00022898"/>
    </source>
</evidence>
<accession>A0ABV7F7P7</accession>
<keyword evidence="4" id="KW-0238">DNA-binding</keyword>
<dbReference type="RefSeq" id="WP_390332477.1">
    <property type="nucleotide sequence ID" value="NZ_JBHRTP010000069.1"/>
</dbReference>
<dbReference type="PANTHER" id="PTHR46577:SF1">
    <property type="entry name" value="HTH-TYPE TRANSCRIPTIONAL REGULATORY PROTEIN GABR"/>
    <property type="match status" value="1"/>
</dbReference>
<dbReference type="Pfam" id="PF00392">
    <property type="entry name" value="GntR"/>
    <property type="match status" value="1"/>
</dbReference>
<evidence type="ECO:0000259" key="6">
    <source>
        <dbReference type="PROSITE" id="PS50949"/>
    </source>
</evidence>
<proteinExistence type="inferred from homology"/>
<dbReference type="Gene3D" id="3.40.640.10">
    <property type="entry name" value="Type I PLP-dependent aspartate aminotransferase-like (Major domain)"/>
    <property type="match status" value="1"/>
</dbReference>
<dbReference type="InterPro" id="IPR015421">
    <property type="entry name" value="PyrdxlP-dep_Trfase_major"/>
</dbReference>
<dbReference type="InterPro" id="IPR036388">
    <property type="entry name" value="WH-like_DNA-bd_sf"/>
</dbReference>
<dbReference type="InterPro" id="IPR000524">
    <property type="entry name" value="Tscrpt_reg_HTH_GntR"/>
</dbReference>
<sequence>MKTPILSDYLLQHFDKQSPGPSNQQLYRLLRKAILDRVLQVDARLPSSRDLARELATCRNTVLYAYDQLRAEGYIEGRSGSGTFVTDTAPQEGALNQTPMSHAPLGAQVAPILSRRGQELVAHAGAAAQQWGPFVPGVPDVVQFPHQTWSRIQKKVWRRPSPDSLTYAQGGGYLPLRVALADYLKVARCIDCSPEQVVITTGIHQSIDLCMRLLSDPGDLAWVEDPCYWGTRNLLRASGLNIRPVPVDAEGMCPGPADFAAVPRFIFLTPSHQYPLGMVMSLARRRLLLEYASRNDCWIIEDDYDSEFRYNGRPLAPLQGLDSAERVIYLGTFSKTLYPGLRVGYLVLPRALVRSFVTGVNELHRAGTIQTQATLAEFITEGFFTSHIRRMRTTYARRLGLLQQLINKRFDPSVVQTIGSDAGLHLVLQLPDYCNDQELAAKATHAGVAVRPLSLYYHDATRSAQGLLLGYACVHESQIAPAFEVLARHIEHELWNKPAPLSRNDAEYRASRNKAVL</sequence>
<protein>
    <submittedName>
        <fullName evidence="7">PLP-dependent aminotransferase family protein</fullName>
    </submittedName>
</protein>
<dbReference type="SMART" id="SM00345">
    <property type="entry name" value="HTH_GNTR"/>
    <property type="match status" value="1"/>
</dbReference>
<keyword evidence="2" id="KW-0663">Pyridoxal phosphate</keyword>
<reference evidence="8" key="1">
    <citation type="journal article" date="2019" name="Int. J. Syst. Evol. Microbiol.">
        <title>The Global Catalogue of Microorganisms (GCM) 10K type strain sequencing project: providing services to taxonomists for standard genome sequencing and annotation.</title>
        <authorList>
            <consortium name="The Broad Institute Genomics Platform"/>
            <consortium name="The Broad Institute Genome Sequencing Center for Infectious Disease"/>
            <person name="Wu L."/>
            <person name="Ma J."/>
        </authorList>
    </citation>
    <scope>NUCLEOTIDE SEQUENCE [LARGE SCALE GENOMIC DNA]</scope>
    <source>
        <strain evidence="8">KCTC 42986</strain>
    </source>
</reference>
<dbReference type="Pfam" id="PF00155">
    <property type="entry name" value="Aminotran_1_2"/>
    <property type="match status" value="1"/>
</dbReference>
<dbReference type="InterPro" id="IPR051446">
    <property type="entry name" value="HTH_trans_reg/aminotransferase"/>
</dbReference>
<dbReference type="Proteomes" id="UP001595530">
    <property type="component" value="Unassembled WGS sequence"/>
</dbReference>
<dbReference type="GO" id="GO:0008483">
    <property type="term" value="F:transaminase activity"/>
    <property type="evidence" value="ECO:0007669"/>
    <property type="project" value="UniProtKB-KW"/>
</dbReference>
<organism evidence="7 8">
    <name type="scientific">Undibacterium arcticum</name>
    <dbReference type="NCBI Taxonomy" id="1762892"/>
    <lineage>
        <taxon>Bacteria</taxon>
        <taxon>Pseudomonadati</taxon>
        <taxon>Pseudomonadota</taxon>
        <taxon>Betaproteobacteria</taxon>
        <taxon>Burkholderiales</taxon>
        <taxon>Oxalobacteraceae</taxon>
        <taxon>Undibacterium</taxon>
    </lineage>
</organism>
<dbReference type="EMBL" id="JBHRTP010000069">
    <property type="protein sequence ID" value="MFC3110113.1"/>
    <property type="molecule type" value="Genomic_DNA"/>
</dbReference>
<dbReference type="PROSITE" id="PS50949">
    <property type="entry name" value="HTH_GNTR"/>
    <property type="match status" value="1"/>
</dbReference>
<keyword evidence="7" id="KW-0032">Aminotransferase</keyword>
<evidence type="ECO:0000313" key="8">
    <source>
        <dbReference type="Proteomes" id="UP001595530"/>
    </source>
</evidence>
<feature type="domain" description="HTH gntR-type" evidence="6">
    <location>
        <begin position="20"/>
        <end position="88"/>
    </location>
</feature>
<name>A0ABV7F7P7_9BURK</name>
<dbReference type="CDD" id="cd00609">
    <property type="entry name" value="AAT_like"/>
    <property type="match status" value="1"/>
</dbReference>
<evidence type="ECO:0000256" key="4">
    <source>
        <dbReference type="ARBA" id="ARBA00023125"/>
    </source>
</evidence>
<dbReference type="InterPro" id="IPR036390">
    <property type="entry name" value="WH_DNA-bd_sf"/>
</dbReference>
<keyword evidence="5" id="KW-0804">Transcription</keyword>
<evidence type="ECO:0000256" key="5">
    <source>
        <dbReference type="ARBA" id="ARBA00023163"/>
    </source>
</evidence>
<gene>
    <name evidence="7" type="ORF">ACFOFO_19465</name>
</gene>
<dbReference type="SUPFAM" id="SSF46785">
    <property type="entry name" value="Winged helix' DNA-binding domain"/>
    <property type="match status" value="1"/>
</dbReference>
<keyword evidence="3" id="KW-0805">Transcription regulation</keyword>
<keyword evidence="8" id="KW-1185">Reference proteome</keyword>
<dbReference type="CDD" id="cd07377">
    <property type="entry name" value="WHTH_GntR"/>
    <property type="match status" value="1"/>
</dbReference>
<evidence type="ECO:0000313" key="7">
    <source>
        <dbReference type="EMBL" id="MFC3110113.1"/>
    </source>
</evidence>
<comment type="caution">
    <text evidence="7">The sequence shown here is derived from an EMBL/GenBank/DDBJ whole genome shotgun (WGS) entry which is preliminary data.</text>
</comment>
<comment type="similarity">
    <text evidence="1">In the C-terminal section; belongs to the class-I pyridoxal-phosphate-dependent aminotransferase family.</text>
</comment>